<dbReference type="InterPro" id="IPR045188">
    <property type="entry name" value="Boi1/Boi2-like"/>
</dbReference>
<dbReference type="SMART" id="SM00233">
    <property type="entry name" value="PH"/>
    <property type="match status" value="1"/>
</dbReference>
<dbReference type="PANTHER" id="PTHR22902">
    <property type="entry name" value="SESQUIPEDALIAN"/>
    <property type="match status" value="1"/>
</dbReference>
<proteinExistence type="predicted"/>
<dbReference type="GO" id="GO:0001881">
    <property type="term" value="P:receptor recycling"/>
    <property type="evidence" value="ECO:0007669"/>
    <property type="project" value="TreeGrafter"/>
</dbReference>
<dbReference type="InterPro" id="IPR001849">
    <property type="entry name" value="PH_domain"/>
</dbReference>
<feature type="domain" description="PH" evidence="3">
    <location>
        <begin position="26"/>
        <end position="120"/>
    </location>
</feature>
<dbReference type="GO" id="GO:0042147">
    <property type="term" value="P:retrograde transport, endosome to Golgi"/>
    <property type="evidence" value="ECO:0007669"/>
    <property type="project" value="TreeGrafter"/>
</dbReference>
<comment type="caution">
    <text evidence="4">The sequence shown here is derived from an EMBL/GenBank/DDBJ whole genome shotgun (WGS) entry which is preliminary data.</text>
</comment>
<reference evidence="4" key="1">
    <citation type="journal article" date="2023" name="G3 (Bethesda)">
        <title>Whole genome assembly and annotation of the endangered Caribbean coral Acropora cervicornis.</title>
        <authorList>
            <person name="Selwyn J.D."/>
            <person name="Vollmer S.V."/>
        </authorList>
    </citation>
    <scope>NUCLEOTIDE SEQUENCE</scope>
    <source>
        <strain evidence="4">K2</strain>
    </source>
</reference>
<dbReference type="GO" id="GO:0055037">
    <property type="term" value="C:recycling endosome"/>
    <property type="evidence" value="ECO:0007669"/>
    <property type="project" value="TreeGrafter"/>
</dbReference>
<keyword evidence="5" id="KW-1185">Reference proteome</keyword>
<dbReference type="PANTHER" id="PTHR22902:SF27">
    <property type="entry name" value="PLECKSTRIN HOMOLOGY DOMAIN-CONTAINING FAMILY A MEMBER 3"/>
    <property type="match status" value="1"/>
</dbReference>
<dbReference type="PROSITE" id="PS50003">
    <property type="entry name" value="PH_DOMAIN"/>
    <property type="match status" value="1"/>
</dbReference>
<protein>
    <recommendedName>
        <fullName evidence="3">PH domain-containing protein</fullName>
    </recommendedName>
</protein>
<dbReference type="GO" id="GO:0005802">
    <property type="term" value="C:trans-Golgi network"/>
    <property type="evidence" value="ECO:0007669"/>
    <property type="project" value="TreeGrafter"/>
</dbReference>
<dbReference type="GO" id="GO:0005829">
    <property type="term" value="C:cytosol"/>
    <property type="evidence" value="ECO:0007669"/>
    <property type="project" value="GOC"/>
</dbReference>
<feature type="region of interest" description="Disordered" evidence="2">
    <location>
        <begin position="1"/>
        <end position="22"/>
    </location>
</feature>
<evidence type="ECO:0000256" key="1">
    <source>
        <dbReference type="ARBA" id="ARBA00022553"/>
    </source>
</evidence>
<reference evidence="4" key="2">
    <citation type="journal article" date="2023" name="Science">
        <title>Genomic signatures of disease resistance in endangered staghorn corals.</title>
        <authorList>
            <person name="Vollmer S.V."/>
            <person name="Selwyn J.D."/>
            <person name="Despard B.A."/>
            <person name="Roesel C.L."/>
        </authorList>
    </citation>
    <scope>NUCLEOTIDE SEQUENCE</scope>
    <source>
        <strain evidence="4">K2</strain>
    </source>
</reference>
<dbReference type="EMBL" id="JARQWQ010000014">
    <property type="protein sequence ID" value="KAK2567559.1"/>
    <property type="molecule type" value="Genomic_DNA"/>
</dbReference>
<feature type="compositionally biased region" description="Polar residues" evidence="2">
    <location>
        <begin position="1"/>
        <end position="11"/>
    </location>
</feature>
<dbReference type="GO" id="GO:0005769">
    <property type="term" value="C:early endosome"/>
    <property type="evidence" value="ECO:0007669"/>
    <property type="project" value="TreeGrafter"/>
</dbReference>
<dbReference type="Proteomes" id="UP001249851">
    <property type="component" value="Unassembled WGS sequence"/>
</dbReference>
<evidence type="ECO:0000313" key="5">
    <source>
        <dbReference type="Proteomes" id="UP001249851"/>
    </source>
</evidence>
<dbReference type="SUPFAM" id="SSF50729">
    <property type="entry name" value="PH domain-like"/>
    <property type="match status" value="1"/>
</dbReference>
<dbReference type="Gene3D" id="2.30.29.30">
    <property type="entry name" value="Pleckstrin-homology domain (PH domain)/Phosphotyrosine-binding domain (PTB)"/>
    <property type="match status" value="1"/>
</dbReference>
<evidence type="ECO:0000256" key="2">
    <source>
        <dbReference type="SAM" id="MobiDB-lite"/>
    </source>
</evidence>
<keyword evidence="1" id="KW-0597">Phosphoprotein</keyword>
<evidence type="ECO:0000259" key="3">
    <source>
        <dbReference type="PROSITE" id="PS50003"/>
    </source>
</evidence>
<evidence type="ECO:0000313" key="4">
    <source>
        <dbReference type="EMBL" id="KAK2567559.1"/>
    </source>
</evidence>
<dbReference type="GO" id="GO:0007032">
    <property type="term" value="P:endosome organization"/>
    <property type="evidence" value="ECO:0007669"/>
    <property type="project" value="TreeGrafter"/>
</dbReference>
<dbReference type="AlphaFoldDB" id="A0AAD9VAV3"/>
<accession>A0AAD9VAV3</accession>
<name>A0AAD9VAV3_ACRCE</name>
<gene>
    <name evidence="4" type="ORF">P5673_008397</name>
</gene>
<dbReference type="InterPro" id="IPR011993">
    <property type="entry name" value="PH-like_dom_sf"/>
</dbReference>
<organism evidence="4 5">
    <name type="scientific">Acropora cervicornis</name>
    <name type="common">Staghorn coral</name>
    <dbReference type="NCBI Taxonomy" id="6130"/>
    <lineage>
        <taxon>Eukaryota</taxon>
        <taxon>Metazoa</taxon>
        <taxon>Cnidaria</taxon>
        <taxon>Anthozoa</taxon>
        <taxon>Hexacorallia</taxon>
        <taxon>Scleractinia</taxon>
        <taxon>Astrocoeniina</taxon>
        <taxon>Acroporidae</taxon>
        <taxon>Acropora</taxon>
    </lineage>
</organism>
<dbReference type="Pfam" id="PF00169">
    <property type="entry name" value="PH"/>
    <property type="match status" value="1"/>
</dbReference>
<sequence>MAESHGQTTMDRQCEKKGSESSVSEIINKQGWLWKRSRLYKRWDKCWCCLKKNELSYGSSAEEQQKVLILEGCELSDCNIDKKQFAFRIKPRGGKRVYFFSADTERDQQDWMQALCFAKATGCLGDGSQACSVQ</sequence>